<evidence type="ECO:0000256" key="3">
    <source>
        <dbReference type="RuleBase" id="RU000363"/>
    </source>
</evidence>
<evidence type="ECO:0000256" key="2">
    <source>
        <dbReference type="ARBA" id="ARBA00023002"/>
    </source>
</evidence>
<protein>
    <recommendedName>
        <fullName evidence="6">Short-chain dehydrogenase</fullName>
    </recommendedName>
</protein>
<sequence>MKLKDKTVIITGSGSGLGEQIAYRVANEGGKVVLVARTEKELRKVKDKIIKSKGAVEYFICDIRDIDQIKKTVNKIINKFSKIDILINNAGIWTDEELEKIDPDRRREAFETNSLGNINFTYEVLPYFKGRNKGYVFNIISTAGASDTPSGNNIFWKTYGATKWAMTGFTKALNDELKDTKIKVTSFHPGGFDSMLYEKAKRPNPHNQPWMMKTVDIAEIVLFILTRPDDVLIEKMIVSKK</sequence>
<dbReference type="AlphaFoldDB" id="A0A2H0KP02"/>
<dbReference type="PANTHER" id="PTHR44196:SF1">
    <property type="entry name" value="DEHYDROGENASE_REDUCTASE SDR FAMILY MEMBER 7B"/>
    <property type="match status" value="1"/>
</dbReference>
<dbReference type="GO" id="GO:0016491">
    <property type="term" value="F:oxidoreductase activity"/>
    <property type="evidence" value="ECO:0007669"/>
    <property type="project" value="UniProtKB-KW"/>
</dbReference>
<keyword evidence="2" id="KW-0560">Oxidoreductase</keyword>
<comment type="caution">
    <text evidence="4">The sequence shown here is derived from an EMBL/GenBank/DDBJ whole genome shotgun (WGS) entry which is preliminary data.</text>
</comment>
<organism evidence="4 5">
    <name type="scientific">Candidatus Roizmanbacteria bacterium CG11_big_fil_rev_8_21_14_0_20_35_14</name>
    <dbReference type="NCBI Taxonomy" id="1974855"/>
    <lineage>
        <taxon>Bacteria</taxon>
        <taxon>Candidatus Roizmaniibacteriota</taxon>
    </lineage>
</organism>
<comment type="similarity">
    <text evidence="1 3">Belongs to the short-chain dehydrogenases/reductases (SDR) family.</text>
</comment>
<dbReference type="GO" id="GO:0016020">
    <property type="term" value="C:membrane"/>
    <property type="evidence" value="ECO:0007669"/>
    <property type="project" value="TreeGrafter"/>
</dbReference>
<dbReference type="InterPro" id="IPR036291">
    <property type="entry name" value="NAD(P)-bd_dom_sf"/>
</dbReference>
<evidence type="ECO:0008006" key="6">
    <source>
        <dbReference type="Google" id="ProtNLM"/>
    </source>
</evidence>
<dbReference type="CDD" id="cd05233">
    <property type="entry name" value="SDR_c"/>
    <property type="match status" value="1"/>
</dbReference>
<accession>A0A2H0KP02</accession>
<dbReference type="EMBL" id="PCVL01000001">
    <property type="protein sequence ID" value="PIQ72997.1"/>
    <property type="molecule type" value="Genomic_DNA"/>
</dbReference>
<reference evidence="4 5" key="1">
    <citation type="submission" date="2017-09" db="EMBL/GenBank/DDBJ databases">
        <title>Depth-based differentiation of microbial function through sediment-hosted aquifers and enrichment of novel symbionts in the deep terrestrial subsurface.</title>
        <authorList>
            <person name="Probst A.J."/>
            <person name="Ladd B."/>
            <person name="Jarett J.K."/>
            <person name="Geller-Mcgrath D.E."/>
            <person name="Sieber C.M."/>
            <person name="Emerson J.B."/>
            <person name="Anantharaman K."/>
            <person name="Thomas B.C."/>
            <person name="Malmstrom R."/>
            <person name="Stieglmeier M."/>
            <person name="Klingl A."/>
            <person name="Woyke T."/>
            <person name="Ryan C.M."/>
            <person name="Banfield J.F."/>
        </authorList>
    </citation>
    <scope>NUCLEOTIDE SEQUENCE [LARGE SCALE GENOMIC DNA]</scope>
    <source>
        <strain evidence="4">CG11_big_fil_rev_8_21_14_0_20_35_14</strain>
    </source>
</reference>
<gene>
    <name evidence="4" type="ORF">COV86_00025</name>
</gene>
<dbReference type="Pfam" id="PF00106">
    <property type="entry name" value="adh_short"/>
    <property type="match status" value="1"/>
</dbReference>
<dbReference type="Gene3D" id="3.40.50.720">
    <property type="entry name" value="NAD(P)-binding Rossmann-like Domain"/>
    <property type="match status" value="1"/>
</dbReference>
<dbReference type="PRINTS" id="PR00080">
    <property type="entry name" value="SDRFAMILY"/>
</dbReference>
<dbReference type="PANTHER" id="PTHR44196">
    <property type="entry name" value="DEHYDROGENASE/REDUCTASE SDR FAMILY MEMBER 7B"/>
    <property type="match status" value="1"/>
</dbReference>
<evidence type="ECO:0000313" key="5">
    <source>
        <dbReference type="Proteomes" id="UP000229570"/>
    </source>
</evidence>
<dbReference type="InterPro" id="IPR002347">
    <property type="entry name" value="SDR_fam"/>
</dbReference>
<dbReference type="PRINTS" id="PR00081">
    <property type="entry name" value="GDHRDH"/>
</dbReference>
<proteinExistence type="inferred from homology"/>
<name>A0A2H0KP02_9BACT</name>
<evidence type="ECO:0000256" key="1">
    <source>
        <dbReference type="ARBA" id="ARBA00006484"/>
    </source>
</evidence>
<dbReference type="Proteomes" id="UP000229570">
    <property type="component" value="Unassembled WGS sequence"/>
</dbReference>
<dbReference type="SUPFAM" id="SSF51735">
    <property type="entry name" value="NAD(P)-binding Rossmann-fold domains"/>
    <property type="match status" value="1"/>
</dbReference>
<evidence type="ECO:0000313" key="4">
    <source>
        <dbReference type="EMBL" id="PIQ72997.1"/>
    </source>
</evidence>